<dbReference type="Pfam" id="PF00225">
    <property type="entry name" value="Kinesin"/>
    <property type="match status" value="1"/>
</dbReference>
<keyword evidence="1" id="KW-0547">Nucleotide-binding</keyword>
<evidence type="ECO:0000313" key="6">
    <source>
        <dbReference type="Proteomes" id="UP000265618"/>
    </source>
</evidence>
<dbReference type="SMART" id="SM00129">
    <property type="entry name" value="KISc"/>
    <property type="match status" value="1"/>
</dbReference>
<dbReference type="EMBL" id="BDIP01000053">
    <property type="protein sequence ID" value="GIQ79773.1"/>
    <property type="molecule type" value="Genomic_DNA"/>
</dbReference>
<name>A0A9K3CMD6_9EUKA</name>
<dbReference type="InterPro" id="IPR001752">
    <property type="entry name" value="Kinesin_motor_dom"/>
</dbReference>
<feature type="binding site" evidence="1">
    <location>
        <begin position="106"/>
        <end position="113"/>
    </location>
    <ligand>
        <name>ATP</name>
        <dbReference type="ChEBI" id="CHEBI:30616"/>
    </ligand>
</feature>
<gene>
    <name evidence="5" type="ORF">KIPB_000471</name>
</gene>
<dbReference type="AlphaFoldDB" id="A0A9K3CMD6"/>
<dbReference type="GO" id="GO:0008017">
    <property type="term" value="F:microtubule binding"/>
    <property type="evidence" value="ECO:0007669"/>
    <property type="project" value="InterPro"/>
</dbReference>
<accession>A0A9K3CMD6</accession>
<comment type="caution">
    <text evidence="5">The sequence shown here is derived from an EMBL/GenBank/DDBJ whole genome shotgun (WGS) entry which is preliminary data.</text>
</comment>
<proteinExistence type="inferred from homology"/>
<keyword evidence="6" id="KW-1185">Reference proteome</keyword>
<protein>
    <submittedName>
        <fullName evidence="5">Kinesin-like protein</fullName>
    </submittedName>
</protein>
<dbReference type="FunFam" id="3.40.850.10:FF:000082">
    <property type="entry name" value="OSM3-like kinesin"/>
    <property type="match status" value="1"/>
</dbReference>
<feature type="coiled-coil region" evidence="2">
    <location>
        <begin position="434"/>
        <end position="562"/>
    </location>
</feature>
<keyword evidence="2" id="KW-0175">Coiled coil</keyword>
<dbReference type="Proteomes" id="UP000265618">
    <property type="component" value="Unassembled WGS sequence"/>
</dbReference>
<evidence type="ECO:0000313" key="5">
    <source>
        <dbReference type="EMBL" id="GIQ79773.1"/>
    </source>
</evidence>
<reference evidence="5 6" key="1">
    <citation type="journal article" date="2018" name="PLoS ONE">
        <title>The draft genome of Kipferlia bialata reveals reductive genome evolution in fornicate parasites.</title>
        <authorList>
            <person name="Tanifuji G."/>
            <person name="Takabayashi S."/>
            <person name="Kume K."/>
            <person name="Takagi M."/>
            <person name="Nakayama T."/>
            <person name="Kamikawa R."/>
            <person name="Inagaki Y."/>
            <person name="Hashimoto T."/>
        </authorList>
    </citation>
    <scope>NUCLEOTIDE SEQUENCE [LARGE SCALE GENOMIC DNA]</scope>
    <source>
        <strain evidence="5">NY0173</strain>
    </source>
</reference>
<sequence>MAQGPSDGGDNVKVIVRCRPLIKKEVRDSEEIIVKTDSAMGSIQVTCPDHHVTNRTNPGEHNIPKQFTFDSVYGIGSKQMDIFTESVRPMIDSVLMGYNSTIFAYGQTGSGKTFTMSGNADVPEERGVIPNTFQYIFDHIAQQSEVTDPEAKKEYLVHASFLEIYNEDIRDLLCEAKDRHKLPLKQHPDKGVFVDGLSHHVVRNEAECEAIMRKGNSARTTAATSMNDVSSRSHSIFQISVESHSSINGQDHYAVGLLNLVDLAGSESQKKTGATGQRLVEANKINLSLTTLGIVIGKLVKGSPHIPYRNSPLTRLLQDSLGGNAKTLMVANVSPAESNYNETYGTLRYANQAKAIKNKPKINEDPKDAMLREMRDQIEMLRKQLEAAKGTATTTQAAAHAIESALSPGQAPVSLPSAVTASMDEAMVHQIKAQQELQAQLEAKSSAAKAAAEQVAEMESQLISMQGQMLNGQALMDETRRKDMKLRQAKAALVDKKRREDLLKRELIKREEEKELYKEEFASMQDELKARKRKNRRLEAQVQSMEDEMTQMRADNDEEKESYLSEFMEIHRELKRRAVVIAHFIPPAELARILQHTNWDSDIQEWYIDHGNLTGAALMAHRPGAQGGGEHPVSQFSRLGLQMDPDNPRHKERNVIGLGLDMPDGREGEGGDDGYDDMDY</sequence>
<dbReference type="GO" id="GO:0007018">
    <property type="term" value="P:microtubule-based movement"/>
    <property type="evidence" value="ECO:0007669"/>
    <property type="project" value="InterPro"/>
</dbReference>
<dbReference type="InterPro" id="IPR027417">
    <property type="entry name" value="P-loop_NTPase"/>
</dbReference>
<dbReference type="PANTHER" id="PTHR47969">
    <property type="entry name" value="CHROMOSOME-ASSOCIATED KINESIN KIF4A-RELATED"/>
    <property type="match status" value="1"/>
</dbReference>
<dbReference type="SUPFAM" id="SSF52540">
    <property type="entry name" value="P-loop containing nucleoside triphosphate hydrolases"/>
    <property type="match status" value="1"/>
</dbReference>
<feature type="domain" description="Kinesin motor" evidence="4">
    <location>
        <begin position="11"/>
        <end position="356"/>
    </location>
</feature>
<dbReference type="Gene3D" id="3.40.850.10">
    <property type="entry name" value="Kinesin motor domain"/>
    <property type="match status" value="1"/>
</dbReference>
<dbReference type="GO" id="GO:0005524">
    <property type="term" value="F:ATP binding"/>
    <property type="evidence" value="ECO:0007669"/>
    <property type="project" value="UniProtKB-UniRule"/>
</dbReference>
<dbReference type="InterPro" id="IPR027640">
    <property type="entry name" value="Kinesin-like_fam"/>
</dbReference>
<evidence type="ECO:0000256" key="2">
    <source>
        <dbReference type="SAM" id="Coils"/>
    </source>
</evidence>
<dbReference type="PRINTS" id="PR00380">
    <property type="entry name" value="KINESINHEAVY"/>
</dbReference>
<keyword evidence="1" id="KW-0067">ATP-binding</keyword>
<comment type="similarity">
    <text evidence="1">Belongs to the TRAFAC class myosin-kinesin ATPase superfamily. Kinesin family.</text>
</comment>
<keyword evidence="1" id="KW-0505">Motor protein</keyword>
<dbReference type="OrthoDB" id="3176171at2759"/>
<evidence type="ECO:0000256" key="3">
    <source>
        <dbReference type="SAM" id="MobiDB-lite"/>
    </source>
</evidence>
<evidence type="ECO:0000256" key="1">
    <source>
        <dbReference type="PROSITE-ProRule" id="PRU00283"/>
    </source>
</evidence>
<dbReference type="InterPro" id="IPR036961">
    <property type="entry name" value="Kinesin_motor_dom_sf"/>
</dbReference>
<evidence type="ECO:0000259" key="4">
    <source>
        <dbReference type="PROSITE" id="PS50067"/>
    </source>
</evidence>
<dbReference type="GO" id="GO:0003777">
    <property type="term" value="F:microtubule motor activity"/>
    <property type="evidence" value="ECO:0007669"/>
    <property type="project" value="InterPro"/>
</dbReference>
<feature type="compositionally biased region" description="Acidic residues" evidence="3">
    <location>
        <begin position="670"/>
        <end position="680"/>
    </location>
</feature>
<organism evidence="5 6">
    <name type="scientific">Kipferlia bialata</name>
    <dbReference type="NCBI Taxonomy" id="797122"/>
    <lineage>
        <taxon>Eukaryota</taxon>
        <taxon>Metamonada</taxon>
        <taxon>Carpediemonas-like organisms</taxon>
        <taxon>Kipferlia</taxon>
    </lineage>
</organism>
<dbReference type="PROSITE" id="PS50067">
    <property type="entry name" value="KINESIN_MOTOR_2"/>
    <property type="match status" value="1"/>
</dbReference>
<feature type="region of interest" description="Disordered" evidence="3">
    <location>
        <begin position="642"/>
        <end position="680"/>
    </location>
</feature>